<gene>
    <name evidence="1" type="ORF">E1B28_006870</name>
</gene>
<organism evidence="1 2">
    <name type="scientific">Marasmius oreades</name>
    <name type="common">fairy-ring Marasmius</name>
    <dbReference type="NCBI Taxonomy" id="181124"/>
    <lineage>
        <taxon>Eukaryota</taxon>
        <taxon>Fungi</taxon>
        <taxon>Dikarya</taxon>
        <taxon>Basidiomycota</taxon>
        <taxon>Agaricomycotina</taxon>
        <taxon>Agaricomycetes</taxon>
        <taxon>Agaricomycetidae</taxon>
        <taxon>Agaricales</taxon>
        <taxon>Marasmiineae</taxon>
        <taxon>Marasmiaceae</taxon>
        <taxon>Marasmius</taxon>
    </lineage>
</organism>
<name>A0A9P7UUC3_9AGAR</name>
<dbReference type="GeneID" id="66075946"/>
<evidence type="ECO:0000313" key="1">
    <source>
        <dbReference type="EMBL" id="KAG7093181.1"/>
    </source>
</evidence>
<dbReference type="Proteomes" id="UP001049176">
    <property type="component" value="Chromosome 4"/>
</dbReference>
<sequence>MYPASDKRISSWHTSNQAEPFQHEEMLVYGERSRINFLLFLDGLWLRKRSYFESDYHDLCTSNTSRKHILNLKTLSDTFPPHTLEIALPKDELTSI</sequence>
<keyword evidence="2" id="KW-1185">Reference proteome</keyword>
<proteinExistence type="predicted"/>
<evidence type="ECO:0000313" key="2">
    <source>
        <dbReference type="Proteomes" id="UP001049176"/>
    </source>
</evidence>
<dbReference type="AlphaFoldDB" id="A0A9P7UUC3"/>
<dbReference type="EMBL" id="CM032184">
    <property type="protein sequence ID" value="KAG7093181.1"/>
    <property type="molecule type" value="Genomic_DNA"/>
</dbReference>
<dbReference type="RefSeq" id="XP_043009651.1">
    <property type="nucleotide sequence ID" value="XM_043151571.1"/>
</dbReference>
<comment type="caution">
    <text evidence="1">The sequence shown here is derived from an EMBL/GenBank/DDBJ whole genome shotgun (WGS) entry which is preliminary data.</text>
</comment>
<protein>
    <submittedName>
        <fullName evidence="1">Uncharacterized protein</fullName>
    </submittedName>
</protein>
<accession>A0A9P7UUC3</accession>
<reference evidence="1" key="1">
    <citation type="journal article" date="2021" name="Genome Biol. Evol.">
        <title>The assembled and annotated genome of the fairy-ring fungus Marasmius oreades.</title>
        <authorList>
            <person name="Hiltunen M."/>
            <person name="Ament-Velasquez S.L."/>
            <person name="Johannesson H."/>
        </authorList>
    </citation>
    <scope>NUCLEOTIDE SEQUENCE</scope>
    <source>
        <strain evidence="1">03SP1</strain>
    </source>
</reference>
<dbReference type="KEGG" id="more:E1B28_006870"/>